<sequence length="159" mass="17859">MKPHTITMVGLLFLVLLFAALNWQLFAQSGAVNFVLYRVEAPLGLIMLAIVGIMSVLYTFFIGRLELASLLQERKQSKALEEARDLAARSEKSRITELEANLGGRIDACSGKIDALEQQTGQLLARFDELEKVVDRLAARFDEEGVYIVRQQEDDEKNN</sequence>
<protein>
    <recommendedName>
        <fullName evidence="4">LapA family protein</fullName>
    </recommendedName>
</protein>
<keyword evidence="1" id="KW-0472">Membrane</keyword>
<proteinExistence type="predicted"/>
<evidence type="ECO:0000313" key="3">
    <source>
        <dbReference type="Proteomes" id="UP000309544"/>
    </source>
</evidence>
<reference evidence="2 3" key="1">
    <citation type="submission" date="2019-05" db="EMBL/GenBank/DDBJ databases">
        <title>Draft Whole-Genome sequence of the green sulfur bacterium Prosthecochloris vibrioformis DSM 260.</title>
        <authorList>
            <person name="Meyer T.E."/>
            <person name="Kyndt J.A."/>
        </authorList>
    </citation>
    <scope>NUCLEOTIDE SEQUENCE [LARGE SCALE GENOMIC DNA]</scope>
    <source>
        <strain evidence="2 3">DSM 260</strain>
    </source>
</reference>
<dbReference type="AlphaFoldDB" id="A0A5C4RZ82"/>
<dbReference type="Gene3D" id="1.20.1270.70">
    <property type="entry name" value="Designed single chain three-helix bundle"/>
    <property type="match status" value="1"/>
</dbReference>
<comment type="caution">
    <text evidence="2">The sequence shown here is derived from an EMBL/GenBank/DDBJ whole genome shotgun (WGS) entry which is preliminary data.</text>
</comment>
<evidence type="ECO:0008006" key="4">
    <source>
        <dbReference type="Google" id="ProtNLM"/>
    </source>
</evidence>
<accession>A0A5C4RZ82</accession>
<name>A0A5C4RZ82_PROVB</name>
<dbReference type="EMBL" id="VDCI01000007">
    <property type="protein sequence ID" value="TNJ36228.1"/>
    <property type="molecule type" value="Genomic_DNA"/>
</dbReference>
<keyword evidence="3" id="KW-1185">Reference proteome</keyword>
<keyword evidence="1" id="KW-0812">Transmembrane</keyword>
<dbReference type="Proteomes" id="UP000309544">
    <property type="component" value="Unassembled WGS sequence"/>
</dbReference>
<evidence type="ECO:0000256" key="1">
    <source>
        <dbReference type="SAM" id="Phobius"/>
    </source>
</evidence>
<keyword evidence="1" id="KW-1133">Transmembrane helix</keyword>
<evidence type="ECO:0000313" key="2">
    <source>
        <dbReference type="EMBL" id="TNJ36228.1"/>
    </source>
</evidence>
<gene>
    <name evidence="2" type="ORF">FGF68_08290</name>
</gene>
<dbReference type="RefSeq" id="WP_068867549.1">
    <property type="nucleotide sequence ID" value="NZ_VDCI01000007.1"/>
</dbReference>
<organism evidence="2 3">
    <name type="scientific">Prosthecochloris vibrioformis</name>
    <name type="common">Chlorobium vibrioforme</name>
    <dbReference type="NCBI Taxonomy" id="1098"/>
    <lineage>
        <taxon>Bacteria</taxon>
        <taxon>Pseudomonadati</taxon>
        <taxon>Chlorobiota</taxon>
        <taxon>Chlorobiia</taxon>
        <taxon>Chlorobiales</taxon>
        <taxon>Chlorobiaceae</taxon>
        <taxon>Prosthecochloris</taxon>
    </lineage>
</organism>
<feature type="transmembrane region" description="Helical" evidence="1">
    <location>
        <begin position="43"/>
        <end position="65"/>
    </location>
</feature>